<sequence>MNPLKCKACFEEYHSTTRRPRALPCGHSYCEPCLGVLKKNQTIKCTTCRREHSVDNIENLMIVYDLIELHDDKQAKNLATLKPVLFHIKIVILTTTTTQSSMVHHGFSCNECAANSIQGVRYCCLVCNNYDICNACETKGEHGHHAKLKIPKIVSWIQIDGNSGILESSGITESGYGPEMLLTTDDNCWNPQDLPRNFNNWYLLLDLKSSYTVTSIAIRNFGDTRHDITKFKLESSTNKCNWIIAGKTFVAESSTNKYQHFGYFHGRGRYWKFTVLTTTDGWQPWLVYLGLVGYKN</sequence>
<dbReference type="InterPro" id="IPR017907">
    <property type="entry name" value="Znf_RING_CS"/>
</dbReference>
<dbReference type="Gene3D" id="2.60.120.260">
    <property type="entry name" value="Galactose-binding domain-like"/>
    <property type="match status" value="1"/>
</dbReference>
<dbReference type="Gene3D" id="3.30.40.10">
    <property type="entry name" value="Zinc/RING finger domain, C3HC4 (zinc finger)"/>
    <property type="match status" value="1"/>
</dbReference>
<feature type="domain" description="ZZ-type" evidence="6">
    <location>
        <begin position="104"/>
        <end position="155"/>
    </location>
</feature>
<evidence type="ECO:0000313" key="7">
    <source>
        <dbReference type="EMBL" id="CAL4065140.1"/>
    </source>
</evidence>
<dbReference type="InterPro" id="IPR008979">
    <property type="entry name" value="Galactose-bd-like_sf"/>
</dbReference>
<dbReference type="Pfam" id="PF00569">
    <property type="entry name" value="ZZ"/>
    <property type="match status" value="1"/>
</dbReference>
<evidence type="ECO:0000259" key="5">
    <source>
        <dbReference type="PROSITE" id="PS50089"/>
    </source>
</evidence>
<dbReference type="InterPro" id="IPR043145">
    <property type="entry name" value="Znf_ZZ_sf"/>
</dbReference>
<feature type="non-terminal residue" evidence="7">
    <location>
        <position position="296"/>
    </location>
</feature>
<dbReference type="PROSITE" id="PS00518">
    <property type="entry name" value="ZF_RING_1"/>
    <property type="match status" value="1"/>
</dbReference>
<name>A0AAV2PV02_MEGNR</name>
<dbReference type="SMART" id="SM00291">
    <property type="entry name" value="ZnF_ZZ"/>
    <property type="match status" value="1"/>
</dbReference>
<protein>
    <submittedName>
        <fullName evidence="7">Uncharacterized protein</fullName>
    </submittedName>
</protein>
<comment type="caution">
    <text evidence="7">The sequence shown here is derived from an EMBL/GenBank/DDBJ whole genome shotgun (WGS) entry which is preliminary data.</text>
</comment>
<dbReference type="SUPFAM" id="SSF49785">
    <property type="entry name" value="Galactose-binding domain-like"/>
    <property type="match status" value="1"/>
</dbReference>
<evidence type="ECO:0000256" key="4">
    <source>
        <dbReference type="PROSITE-ProRule" id="PRU00228"/>
    </source>
</evidence>
<dbReference type="PANTHER" id="PTHR15090">
    <property type="entry name" value="SEQUESTOSOME 1-RELATED"/>
    <property type="match status" value="1"/>
</dbReference>
<dbReference type="SUPFAM" id="SSF57850">
    <property type="entry name" value="RING/U-box"/>
    <property type="match status" value="2"/>
</dbReference>
<keyword evidence="8" id="KW-1185">Reference proteome</keyword>
<dbReference type="Gene3D" id="3.30.60.90">
    <property type="match status" value="1"/>
</dbReference>
<reference evidence="7 8" key="1">
    <citation type="submission" date="2024-05" db="EMBL/GenBank/DDBJ databases">
        <authorList>
            <person name="Wallberg A."/>
        </authorList>
    </citation>
    <scope>NUCLEOTIDE SEQUENCE [LARGE SCALE GENOMIC DNA]</scope>
</reference>
<evidence type="ECO:0000313" key="8">
    <source>
        <dbReference type="Proteomes" id="UP001497623"/>
    </source>
</evidence>
<dbReference type="Pfam" id="PF14634">
    <property type="entry name" value="zf-RING_5"/>
    <property type="match status" value="1"/>
</dbReference>
<dbReference type="InterPro" id="IPR013083">
    <property type="entry name" value="Znf_RING/FYVE/PHD"/>
</dbReference>
<dbReference type="InterPro" id="IPR000433">
    <property type="entry name" value="Znf_ZZ"/>
</dbReference>
<dbReference type="SMART" id="SM00184">
    <property type="entry name" value="RING"/>
    <property type="match status" value="1"/>
</dbReference>
<dbReference type="PROSITE" id="PS01357">
    <property type="entry name" value="ZF_ZZ_1"/>
    <property type="match status" value="1"/>
</dbReference>
<dbReference type="Proteomes" id="UP001497623">
    <property type="component" value="Unassembled WGS sequence"/>
</dbReference>
<dbReference type="CDD" id="cd02340">
    <property type="entry name" value="ZZ_NBR1_like"/>
    <property type="match status" value="1"/>
</dbReference>
<evidence type="ECO:0000259" key="6">
    <source>
        <dbReference type="PROSITE" id="PS50135"/>
    </source>
</evidence>
<organism evidence="7 8">
    <name type="scientific">Meganyctiphanes norvegica</name>
    <name type="common">Northern krill</name>
    <name type="synonym">Thysanopoda norvegica</name>
    <dbReference type="NCBI Taxonomy" id="48144"/>
    <lineage>
        <taxon>Eukaryota</taxon>
        <taxon>Metazoa</taxon>
        <taxon>Ecdysozoa</taxon>
        <taxon>Arthropoda</taxon>
        <taxon>Crustacea</taxon>
        <taxon>Multicrustacea</taxon>
        <taxon>Malacostraca</taxon>
        <taxon>Eumalacostraca</taxon>
        <taxon>Eucarida</taxon>
        <taxon>Euphausiacea</taxon>
        <taxon>Euphausiidae</taxon>
        <taxon>Meganyctiphanes</taxon>
    </lineage>
</organism>
<accession>A0AAV2PV02</accession>
<dbReference type="PROSITE" id="PS50135">
    <property type="entry name" value="ZF_ZZ_2"/>
    <property type="match status" value="1"/>
</dbReference>
<evidence type="ECO:0000256" key="3">
    <source>
        <dbReference type="ARBA" id="ARBA00022833"/>
    </source>
</evidence>
<dbReference type="GO" id="GO:0008270">
    <property type="term" value="F:zinc ion binding"/>
    <property type="evidence" value="ECO:0007669"/>
    <property type="project" value="UniProtKB-KW"/>
</dbReference>
<dbReference type="InterPro" id="IPR052260">
    <property type="entry name" value="Autophagy_Rcpt_SigReg"/>
</dbReference>
<feature type="domain" description="RING-type" evidence="5">
    <location>
        <begin position="6"/>
        <end position="49"/>
    </location>
</feature>
<dbReference type="Pfam" id="PF00754">
    <property type="entry name" value="F5_F8_type_C"/>
    <property type="match status" value="1"/>
</dbReference>
<dbReference type="EMBL" id="CAXKWB010001690">
    <property type="protein sequence ID" value="CAL4065140.1"/>
    <property type="molecule type" value="Genomic_DNA"/>
</dbReference>
<dbReference type="InterPro" id="IPR001841">
    <property type="entry name" value="Znf_RING"/>
</dbReference>
<dbReference type="PROSITE" id="PS50089">
    <property type="entry name" value="ZF_RING_2"/>
    <property type="match status" value="1"/>
</dbReference>
<dbReference type="InterPro" id="IPR000421">
    <property type="entry name" value="FA58C"/>
</dbReference>
<proteinExistence type="predicted"/>
<gene>
    <name evidence="7" type="ORF">MNOR_LOCUS4598</name>
</gene>
<keyword evidence="3" id="KW-0862">Zinc</keyword>
<keyword evidence="2 4" id="KW-0863">Zinc-finger</keyword>
<dbReference type="AlphaFoldDB" id="A0AAV2PV02"/>
<keyword evidence="1" id="KW-0479">Metal-binding</keyword>
<evidence type="ECO:0000256" key="2">
    <source>
        <dbReference type="ARBA" id="ARBA00022771"/>
    </source>
</evidence>
<evidence type="ECO:0000256" key="1">
    <source>
        <dbReference type="ARBA" id="ARBA00022723"/>
    </source>
</evidence>